<keyword evidence="4" id="KW-1185">Reference proteome</keyword>
<evidence type="ECO:0000313" key="4">
    <source>
        <dbReference type="Proteomes" id="UP001519288"/>
    </source>
</evidence>
<comment type="caution">
    <text evidence="3">The sequence shown here is derived from an EMBL/GenBank/DDBJ whole genome shotgun (WGS) entry which is preliminary data.</text>
</comment>
<keyword evidence="1" id="KW-1133">Transmembrane helix</keyword>
<evidence type="ECO:0000256" key="1">
    <source>
        <dbReference type="SAM" id="Phobius"/>
    </source>
</evidence>
<evidence type="ECO:0000313" key="3">
    <source>
        <dbReference type="EMBL" id="MBP2002568.1"/>
    </source>
</evidence>
<proteinExistence type="predicted"/>
<feature type="transmembrane region" description="Helical" evidence="1">
    <location>
        <begin position="383"/>
        <end position="408"/>
    </location>
</feature>
<feature type="transmembrane region" description="Helical" evidence="1">
    <location>
        <begin position="414"/>
        <end position="442"/>
    </location>
</feature>
<dbReference type="Pfam" id="PF10145">
    <property type="entry name" value="PhageMin_Tail"/>
    <property type="match status" value="1"/>
</dbReference>
<feature type="transmembrane region" description="Helical" evidence="1">
    <location>
        <begin position="454"/>
        <end position="478"/>
    </location>
</feature>
<gene>
    <name evidence="3" type="ORF">J2Z69_003654</name>
</gene>
<dbReference type="RefSeq" id="WP_209865854.1">
    <property type="nucleotide sequence ID" value="NZ_JAGGLD010000009.1"/>
</dbReference>
<dbReference type="Proteomes" id="UP001519288">
    <property type="component" value="Unassembled WGS sequence"/>
</dbReference>
<evidence type="ECO:0000259" key="2">
    <source>
        <dbReference type="Pfam" id="PF10145"/>
    </source>
</evidence>
<keyword evidence="1" id="KW-0812">Transmembrane</keyword>
<feature type="domain" description="Phage tail tape measure protein" evidence="2">
    <location>
        <begin position="79"/>
        <end position="272"/>
    </location>
</feature>
<name>A0ABS4JLI0_9BACL</name>
<sequence>MSNADPLEEAQANLAEFQKSITAVAKTGIQAAKDLALASFKAASNFEGAMSSIQMATGQTNQQMEATKDVAKHLYSQNFGSDWKDLGATIVETSQLTGLQGKALEETTKKALLLKDAYGIGVKDSIQTASSLVDQFGISSDQAMSLLAQGKEKGLDISGDMLNSTSKYSESFKKLGFNANQMFNTMAAGGLRGKVSMDKIGSAVKEFGTLSKGGSAGAKKAFQTLGLDAAKMTSTFKAGGPEAQKAFTNVMKLIGNIKDPLTRNAVGVSLMGNSFQDLELKAVKAMGSAQNQFDMTKDKMTALNQTKINSPAEALSSISRQVETGLLIPLGEKMLPYLIQFADWMRSITPEIQSVGSALGEGLGSALSIIGESISFLFTHLDLVVSMIIGLGSSILIYMIPAITAWIVATWPAIAAGFATVAAWLPIIGLGLLIGAAIYGLVKVIQNWGAISDWLVVKWNACWLWITNLFNSMLQFFVTWGTFLLPYITAPIITVVDSVTGFWNSMYEATKRIWESIANSVKVAGSTFLGYITDVATTIANTYSNLWLGISLGVSGMWDNIKGFFVSGVNWVINKLNDMITKLNEAMNVELPGVGKIGVTIPSIPTIPTKSDKPTAKPNVKPFVTRPIFVPPHSNRAVDGSYAKGLDYVPFNGFIAELHQGERVLTAEENKTYSASSPESAPVRRWGSTNANKMEVNLKVDVQGSSMNQAQNADFLLQMKQLMQSVFEETIRRGGMEGTAS</sequence>
<dbReference type="InterPro" id="IPR010090">
    <property type="entry name" value="Phage_tape_meas"/>
</dbReference>
<dbReference type="EMBL" id="JAGGLD010000009">
    <property type="protein sequence ID" value="MBP2002568.1"/>
    <property type="molecule type" value="Genomic_DNA"/>
</dbReference>
<accession>A0ABS4JLI0</accession>
<organism evidence="3 4">
    <name type="scientific">Paenibacillus shirakamiensis</name>
    <dbReference type="NCBI Taxonomy" id="1265935"/>
    <lineage>
        <taxon>Bacteria</taxon>
        <taxon>Bacillati</taxon>
        <taxon>Bacillota</taxon>
        <taxon>Bacilli</taxon>
        <taxon>Bacillales</taxon>
        <taxon>Paenibacillaceae</taxon>
        <taxon>Paenibacillus</taxon>
    </lineage>
</organism>
<reference evidence="3 4" key="1">
    <citation type="submission" date="2021-03" db="EMBL/GenBank/DDBJ databases">
        <title>Genomic Encyclopedia of Type Strains, Phase IV (KMG-IV): sequencing the most valuable type-strain genomes for metagenomic binning, comparative biology and taxonomic classification.</title>
        <authorList>
            <person name="Goeker M."/>
        </authorList>
    </citation>
    <scope>NUCLEOTIDE SEQUENCE [LARGE SCALE GENOMIC DNA]</scope>
    <source>
        <strain evidence="3 4">DSM 26806</strain>
    </source>
</reference>
<protein>
    <submittedName>
        <fullName evidence="3">Phage-related minor tail protein</fullName>
    </submittedName>
</protein>
<keyword evidence="1" id="KW-0472">Membrane</keyword>